<dbReference type="InParanoid" id="A0A5J5EUC9"/>
<reference evidence="1 2" key="1">
    <citation type="submission" date="2019-09" db="EMBL/GenBank/DDBJ databases">
        <title>Draft genome of the ectomycorrhizal ascomycete Sphaerosporella brunnea.</title>
        <authorList>
            <consortium name="DOE Joint Genome Institute"/>
            <person name="Benucci G.M."/>
            <person name="Marozzi G."/>
            <person name="Antonielli L."/>
            <person name="Sanchez S."/>
            <person name="Marco P."/>
            <person name="Wang X."/>
            <person name="Falini L.B."/>
            <person name="Barry K."/>
            <person name="Haridas S."/>
            <person name="Lipzen A."/>
            <person name="Labutti K."/>
            <person name="Grigoriev I.V."/>
            <person name="Murat C."/>
            <person name="Martin F."/>
            <person name="Albertini E."/>
            <person name="Donnini D."/>
            <person name="Bonito G."/>
        </authorList>
    </citation>
    <scope>NUCLEOTIDE SEQUENCE [LARGE SCALE GENOMIC DNA]</scope>
    <source>
        <strain evidence="1 2">Sb_GMNB300</strain>
    </source>
</reference>
<name>A0A5J5EUC9_9PEZI</name>
<dbReference type="EMBL" id="VXIS01000126">
    <property type="protein sequence ID" value="KAA8902839.1"/>
    <property type="molecule type" value="Genomic_DNA"/>
</dbReference>
<sequence length="199" mass="22040">MVPFKLFQISLMKLNPVGVTLLGVFTVGVPRAFRGSFQGSFQDTERFERPWLERQKRRYYVPKSVPKSFPKSVPASVPTQTKKKFASPLSYVSFFHDTLCSLPTDATACRILRRVAAACISTVPATTSPPSLQPASSRSPLPMGPRLTKKQIILTSIDNAKRDIIYSKAAREVAREQAKAVNDGLGCSPGVLRLRLCQR</sequence>
<evidence type="ECO:0000313" key="2">
    <source>
        <dbReference type="Proteomes" id="UP000326924"/>
    </source>
</evidence>
<protein>
    <submittedName>
        <fullName evidence="1">Uncharacterized protein</fullName>
    </submittedName>
</protein>
<evidence type="ECO:0000313" key="1">
    <source>
        <dbReference type="EMBL" id="KAA8902839.1"/>
    </source>
</evidence>
<accession>A0A5J5EUC9</accession>
<comment type="caution">
    <text evidence="1">The sequence shown here is derived from an EMBL/GenBank/DDBJ whole genome shotgun (WGS) entry which is preliminary data.</text>
</comment>
<keyword evidence="2" id="KW-1185">Reference proteome</keyword>
<dbReference type="Proteomes" id="UP000326924">
    <property type="component" value="Unassembled WGS sequence"/>
</dbReference>
<gene>
    <name evidence="1" type="ORF">FN846DRAFT_891362</name>
</gene>
<proteinExistence type="predicted"/>
<dbReference type="AlphaFoldDB" id="A0A5J5EUC9"/>
<organism evidence="1 2">
    <name type="scientific">Sphaerosporella brunnea</name>
    <dbReference type="NCBI Taxonomy" id="1250544"/>
    <lineage>
        <taxon>Eukaryota</taxon>
        <taxon>Fungi</taxon>
        <taxon>Dikarya</taxon>
        <taxon>Ascomycota</taxon>
        <taxon>Pezizomycotina</taxon>
        <taxon>Pezizomycetes</taxon>
        <taxon>Pezizales</taxon>
        <taxon>Pyronemataceae</taxon>
        <taxon>Sphaerosporella</taxon>
    </lineage>
</organism>